<feature type="domain" description="Peptidase S49" evidence="6">
    <location>
        <begin position="133"/>
        <end position="265"/>
    </location>
</feature>
<dbReference type="Pfam" id="PF01343">
    <property type="entry name" value="Peptidase_S49"/>
    <property type="match status" value="1"/>
</dbReference>
<keyword evidence="3 8" id="KW-0378">Hydrolase</keyword>
<keyword evidence="9" id="KW-1185">Reference proteome</keyword>
<dbReference type="InterPro" id="IPR029045">
    <property type="entry name" value="ClpP/crotonase-like_dom_sf"/>
</dbReference>
<organism evidence="7 9">
    <name type="scientific">Legionella adelaidensis</name>
    <dbReference type="NCBI Taxonomy" id="45056"/>
    <lineage>
        <taxon>Bacteria</taxon>
        <taxon>Pseudomonadati</taxon>
        <taxon>Pseudomonadota</taxon>
        <taxon>Gammaproteobacteria</taxon>
        <taxon>Legionellales</taxon>
        <taxon>Legionellaceae</taxon>
        <taxon>Legionella</taxon>
    </lineage>
</organism>
<dbReference type="PATRIC" id="fig|45056.6.peg.170"/>
<dbReference type="Proteomes" id="UP000281170">
    <property type="component" value="Plasmid 9"/>
</dbReference>
<evidence type="ECO:0000256" key="4">
    <source>
        <dbReference type="ARBA" id="ARBA00022825"/>
    </source>
</evidence>
<dbReference type="OrthoDB" id="9764363at2"/>
<dbReference type="Proteomes" id="UP000054859">
    <property type="component" value="Unassembled WGS sequence"/>
</dbReference>
<evidence type="ECO:0000313" key="9">
    <source>
        <dbReference type="Proteomes" id="UP000054859"/>
    </source>
</evidence>
<dbReference type="GO" id="GO:0008236">
    <property type="term" value="F:serine-type peptidase activity"/>
    <property type="evidence" value="ECO:0007669"/>
    <property type="project" value="UniProtKB-KW"/>
</dbReference>
<dbReference type="Gene3D" id="6.20.330.10">
    <property type="match status" value="1"/>
</dbReference>
<dbReference type="STRING" id="45056.Lade_0167"/>
<evidence type="ECO:0000313" key="8">
    <source>
        <dbReference type="EMBL" id="VEH84670.1"/>
    </source>
</evidence>
<keyword evidence="5" id="KW-0812">Transmembrane</keyword>
<evidence type="ECO:0000313" key="7">
    <source>
        <dbReference type="EMBL" id="KTC65509.1"/>
    </source>
</evidence>
<evidence type="ECO:0000256" key="2">
    <source>
        <dbReference type="ARBA" id="ARBA00022670"/>
    </source>
</evidence>
<evidence type="ECO:0000256" key="3">
    <source>
        <dbReference type="ARBA" id="ARBA00022801"/>
    </source>
</evidence>
<sequence length="316" mass="35821">MNNNSPAENESQLLLNKIILEYMRDQKRRRFWRWVIRVIIFLFILWILYSILAKQTDTKETKTTPHVGVIDLKGTIFDDQSANADNLMKSMEKAYKNNNMKAMILRIDSPGGSPVQADYMYNTVRYFRKKYPDIKVYAVCVDACASAAYYVAAAADEIYASPSSLVGSIGVLYNGFGFVDTLQKLGVTRRLYTSGENKGFMDPFSQVTPDQEKLLKQMLNIIHQQFIDKVKEGRGNRLIIGPETFSGLFWTGVQAKQLGLIDGFASPGQLAREIIKVEKMVDYTYKENVIDRLAKNIGSAMMDKLPTALGLREGFK</sequence>
<dbReference type="PANTHER" id="PTHR42987:SF8">
    <property type="entry name" value="PROTEINASE"/>
    <property type="match status" value="1"/>
</dbReference>
<dbReference type="EMBL" id="LR134418">
    <property type="protein sequence ID" value="VEH84670.1"/>
    <property type="molecule type" value="Genomic_DNA"/>
</dbReference>
<name>A0A0W0R367_9GAMM</name>
<accession>A0A0W0R367</accession>
<dbReference type="InterPro" id="IPR047272">
    <property type="entry name" value="S49_SppA_C"/>
</dbReference>
<evidence type="ECO:0000256" key="1">
    <source>
        <dbReference type="ARBA" id="ARBA00008683"/>
    </source>
</evidence>
<geneLocation type="plasmid" evidence="8 10">
    <name>9</name>
</geneLocation>
<dbReference type="CDD" id="cd07023">
    <property type="entry name" value="S49_Sppa_N_C"/>
    <property type="match status" value="1"/>
</dbReference>
<dbReference type="GO" id="GO:0006508">
    <property type="term" value="P:proteolysis"/>
    <property type="evidence" value="ECO:0007669"/>
    <property type="project" value="UniProtKB-KW"/>
</dbReference>
<evidence type="ECO:0000313" key="10">
    <source>
        <dbReference type="Proteomes" id="UP000281170"/>
    </source>
</evidence>
<dbReference type="AlphaFoldDB" id="A0A0W0R367"/>
<dbReference type="SUPFAM" id="SSF52096">
    <property type="entry name" value="ClpP/crotonase"/>
    <property type="match status" value="1"/>
</dbReference>
<reference evidence="8 10" key="2">
    <citation type="submission" date="2018-12" db="EMBL/GenBank/DDBJ databases">
        <authorList>
            <consortium name="Pathogen Informatics"/>
        </authorList>
    </citation>
    <scope>NUCLEOTIDE SEQUENCE [LARGE SCALE GENOMIC DNA]</scope>
    <source>
        <strain evidence="8 10">NCTC12735</strain>
        <plasmid evidence="10">9</plasmid>
    </source>
</reference>
<dbReference type="InterPro" id="IPR002142">
    <property type="entry name" value="Peptidase_S49"/>
</dbReference>
<comment type="similarity">
    <text evidence="1">Belongs to the peptidase S49 family.</text>
</comment>
<keyword evidence="2" id="KW-0645">Protease</keyword>
<gene>
    <name evidence="7" type="primary">sppA</name>
    <name evidence="7" type="ORF">Lade_0167</name>
    <name evidence="8" type="ORF">NCTC12735_00277</name>
</gene>
<dbReference type="KEGG" id="ladl:NCTC12735_00277"/>
<keyword evidence="4" id="KW-0720">Serine protease</keyword>
<keyword evidence="5" id="KW-0472">Membrane</keyword>
<keyword evidence="5" id="KW-1133">Transmembrane helix</keyword>
<dbReference type="Gene3D" id="3.90.226.10">
    <property type="entry name" value="2-enoyl-CoA Hydratase, Chain A, domain 1"/>
    <property type="match status" value="1"/>
</dbReference>
<dbReference type="EC" id="3.4.21.-" evidence="8"/>
<dbReference type="RefSeq" id="WP_058461265.1">
    <property type="nucleotide sequence ID" value="NZ_CAAAHS010000003.1"/>
</dbReference>
<dbReference type="PANTHER" id="PTHR42987">
    <property type="entry name" value="PEPTIDASE S49"/>
    <property type="match status" value="1"/>
</dbReference>
<feature type="transmembrane region" description="Helical" evidence="5">
    <location>
        <begin position="34"/>
        <end position="52"/>
    </location>
</feature>
<reference evidence="7 9" key="1">
    <citation type="submission" date="2015-11" db="EMBL/GenBank/DDBJ databases">
        <title>Identification of large and diverse effector repertoires of 38 Legionella species.</title>
        <authorList>
            <person name="Burstein D."/>
            <person name="Amaro F."/>
            <person name="Zusman T."/>
            <person name="Lifshitz Z."/>
            <person name="Cohen O."/>
            <person name="Gilbert J.A."/>
            <person name="Pupko T."/>
            <person name="Shuman H.A."/>
            <person name="Segal G."/>
        </authorList>
    </citation>
    <scope>NUCLEOTIDE SEQUENCE [LARGE SCALE GENOMIC DNA]</scope>
    <source>
        <strain evidence="7 9">1762-AUS-E</strain>
    </source>
</reference>
<evidence type="ECO:0000259" key="6">
    <source>
        <dbReference type="Pfam" id="PF01343"/>
    </source>
</evidence>
<evidence type="ECO:0000256" key="5">
    <source>
        <dbReference type="SAM" id="Phobius"/>
    </source>
</evidence>
<protein>
    <submittedName>
        <fullName evidence="7">Signal peptide peptidase</fullName>
        <ecNumber evidence="8">3.4.21.-</ecNumber>
    </submittedName>
</protein>
<proteinExistence type="inferred from homology"/>
<keyword evidence="8" id="KW-0614">Plasmid</keyword>
<dbReference type="EMBL" id="LNKA01000001">
    <property type="protein sequence ID" value="KTC65509.1"/>
    <property type="molecule type" value="Genomic_DNA"/>
</dbReference>